<evidence type="ECO:0000256" key="6">
    <source>
        <dbReference type="ARBA" id="ARBA00023002"/>
    </source>
</evidence>
<dbReference type="GO" id="GO:0016491">
    <property type="term" value="F:oxidoreductase activity"/>
    <property type="evidence" value="ECO:0007669"/>
    <property type="project" value="UniProtKB-KW"/>
</dbReference>
<dbReference type="Proteomes" id="UP001626549">
    <property type="component" value="Chromosome"/>
</dbReference>
<dbReference type="InterPro" id="IPR051205">
    <property type="entry name" value="UbiH/COQ6_monooxygenase"/>
</dbReference>
<evidence type="ECO:0000256" key="1">
    <source>
        <dbReference type="ARBA" id="ARBA00001974"/>
    </source>
</evidence>
<comment type="pathway">
    <text evidence="2">Cofactor biosynthesis; ubiquinone biosynthesis.</text>
</comment>
<reference evidence="9 10" key="1">
    <citation type="submission" date="2023-10" db="EMBL/GenBank/DDBJ databases">
        <title>Two novel species belonging to the OM43/NOR5 clade.</title>
        <authorList>
            <person name="Park M."/>
        </authorList>
    </citation>
    <scope>NUCLEOTIDE SEQUENCE [LARGE SCALE GENOMIC DNA]</scope>
    <source>
        <strain evidence="9 10">IMCC45268</strain>
    </source>
</reference>
<accession>A0ABZ0IG87</accession>
<evidence type="ECO:0000256" key="4">
    <source>
        <dbReference type="ARBA" id="ARBA00022630"/>
    </source>
</evidence>
<evidence type="ECO:0000256" key="7">
    <source>
        <dbReference type="ARBA" id="ARBA00023033"/>
    </source>
</evidence>
<dbReference type="InterPro" id="IPR010971">
    <property type="entry name" value="UbiH/COQ6"/>
</dbReference>
<dbReference type="NCBIfam" id="NF004356">
    <property type="entry name" value="PRK05732.1"/>
    <property type="match status" value="1"/>
</dbReference>
<evidence type="ECO:0000313" key="10">
    <source>
        <dbReference type="Proteomes" id="UP001626549"/>
    </source>
</evidence>
<protein>
    <submittedName>
        <fullName evidence="9">2-octaprenyl-6-methoxyphenyl hydroxylase</fullName>
        <ecNumber evidence="9">1.14.13.-</ecNumber>
    </submittedName>
</protein>
<keyword evidence="7" id="KW-0503">Monooxygenase</keyword>
<dbReference type="NCBIfam" id="TIGR01988">
    <property type="entry name" value="Ubi-OHases"/>
    <property type="match status" value="1"/>
</dbReference>
<evidence type="ECO:0000256" key="3">
    <source>
        <dbReference type="ARBA" id="ARBA00005349"/>
    </source>
</evidence>
<dbReference type="Pfam" id="PF01494">
    <property type="entry name" value="FAD_binding_3"/>
    <property type="match status" value="1"/>
</dbReference>
<name>A0ABZ0IG87_9GAMM</name>
<dbReference type="PANTHER" id="PTHR43876">
    <property type="entry name" value="UBIQUINONE BIOSYNTHESIS MONOOXYGENASE COQ6, MITOCHONDRIAL"/>
    <property type="match status" value="1"/>
</dbReference>
<dbReference type="InterPro" id="IPR036188">
    <property type="entry name" value="FAD/NAD-bd_sf"/>
</dbReference>
<dbReference type="EMBL" id="CP136865">
    <property type="protein sequence ID" value="WOJ97549.1"/>
    <property type="molecule type" value="Genomic_DNA"/>
</dbReference>
<dbReference type="EC" id="1.14.13.-" evidence="9"/>
<dbReference type="InterPro" id="IPR002938">
    <property type="entry name" value="FAD-bd"/>
</dbReference>
<proteinExistence type="inferred from homology"/>
<comment type="cofactor">
    <cofactor evidence="1">
        <name>FAD</name>
        <dbReference type="ChEBI" id="CHEBI:57692"/>
    </cofactor>
</comment>
<comment type="similarity">
    <text evidence="3">Belongs to the UbiH/COQ6 family.</text>
</comment>
<keyword evidence="5" id="KW-0274">FAD</keyword>
<evidence type="ECO:0000259" key="8">
    <source>
        <dbReference type="Pfam" id="PF01494"/>
    </source>
</evidence>
<keyword evidence="6 9" id="KW-0560">Oxidoreductase</keyword>
<evidence type="ECO:0000256" key="5">
    <source>
        <dbReference type="ARBA" id="ARBA00022827"/>
    </source>
</evidence>
<dbReference type="SUPFAM" id="SSF51905">
    <property type="entry name" value="FAD/NAD(P)-binding domain"/>
    <property type="match status" value="1"/>
</dbReference>
<evidence type="ECO:0000313" key="9">
    <source>
        <dbReference type="EMBL" id="WOJ97549.1"/>
    </source>
</evidence>
<feature type="domain" description="FAD-binding" evidence="8">
    <location>
        <begin position="10"/>
        <end position="361"/>
    </location>
</feature>
<dbReference type="RefSeq" id="WP_407328436.1">
    <property type="nucleotide sequence ID" value="NZ_CP136865.1"/>
</dbReference>
<gene>
    <name evidence="9" type="primary">ubiH</name>
    <name evidence="9" type="synonym">visB</name>
    <name evidence="9" type="ORF">R0137_03015</name>
</gene>
<evidence type="ECO:0000256" key="2">
    <source>
        <dbReference type="ARBA" id="ARBA00004749"/>
    </source>
</evidence>
<keyword evidence="4" id="KW-0285">Flavoprotein</keyword>
<dbReference type="PANTHER" id="PTHR43876:SF8">
    <property type="entry name" value="2-OCTAPRENYL-6-METHOXYPHENOL HYDROXYLASE"/>
    <property type="match status" value="1"/>
</dbReference>
<sequence>MDAVSAAESHILIAGGGMVGLSLALLLHEQLPVETRITVVEGRALPAPTASQNDYHPSFDARSTALSYSTATLYQELGLWTSLLPGLAPIDQIHVSRRGRFGSSLLSSAEQGWDALGWVVENPCLGRTLLAAVHACSRVTLRCPDRVTDAVPSRSGVRVRLTEEELEADLLVIADGAESTLREKMGFLTQRKSYGQSALIANLAFEKDHGGCAYERFTATGPLALLPLPPSEQAAHRMALVWTLEPSDAAAMEIAEEAAFSHSLLDAFGYRLGRVERVGDRHSYPLALTEAVEQVRRGCVVLGNAAHALHPVAGQGFNLALRDAAALSQALANAAEIGAVAGDTTVLMQYAENRQRDQAQTIAASDGLPAMFMVNDPLLSLGRDLALSGMDMFPLLRREFVQQAAGMAALEARHG</sequence>
<dbReference type="PRINTS" id="PR00420">
    <property type="entry name" value="RNGMNOXGNASE"/>
</dbReference>
<organism evidence="9 10">
    <name type="scientific">Congregibacter brevis</name>
    <dbReference type="NCBI Taxonomy" id="3081201"/>
    <lineage>
        <taxon>Bacteria</taxon>
        <taxon>Pseudomonadati</taxon>
        <taxon>Pseudomonadota</taxon>
        <taxon>Gammaproteobacteria</taxon>
        <taxon>Cellvibrionales</taxon>
        <taxon>Halieaceae</taxon>
        <taxon>Congregibacter</taxon>
    </lineage>
</organism>
<dbReference type="Gene3D" id="3.50.50.60">
    <property type="entry name" value="FAD/NAD(P)-binding domain"/>
    <property type="match status" value="2"/>
</dbReference>
<keyword evidence="10" id="KW-1185">Reference proteome</keyword>